<reference evidence="2" key="1">
    <citation type="submission" date="2020-10" db="EMBL/GenBank/DDBJ databases">
        <authorList>
            <person name="Gilroy R."/>
        </authorList>
    </citation>
    <scope>NUCLEOTIDE SEQUENCE</scope>
    <source>
        <strain evidence="2">G3-3990</strain>
    </source>
</reference>
<dbReference type="InterPro" id="IPR025112">
    <property type="entry name" value="PCMD"/>
</dbReference>
<gene>
    <name evidence="2" type="ORF">IAA73_05505</name>
</gene>
<dbReference type="Pfam" id="PF13201">
    <property type="entry name" value="PCMD"/>
    <property type="match status" value="1"/>
</dbReference>
<evidence type="ECO:0000259" key="1">
    <source>
        <dbReference type="Pfam" id="PF13201"/>
    </source>
</evidence>
<comment type="caution">
    <text evidence="2">The sequence shown here is derived from an EMBL/GenBank/DDBJ whole genome shotgun (WGS) entry which is preliminary data.</text>
</comment>
<organism evidence="2 3">
    <name type="scientific">Candidatus Gallipaludibacter merdavium</name>
    <dbReference type="NCBI Taxonomy" id="2840839"/>
    <lineage>
        <taxon>Bacteria</taxon>
        <taxon>Pseudomonadati</taxon>
        <taxon>Bacteroidota</taxon>
        <taxon>Bacteroidia</taxon>
        <taxon>Bacteroidales</taxon>
        <taxon>Candidatus Gallipaludibacter</taxon>
    </lineage>
</organism>
<dbReference type="Gene3D" id="2.60.120.890">
    <property type="entry name" value="BT2081, beta-jelly-roll domain"/>
    <property type="match status" value="1"/>
</dbReference>
<sequence length="320" mass="36122">MIRKRLLLPAVTCLASICTLYGQTIRPIKYGNFDTFTVRYIEESKLLGGKTKTLYVVGPNDTIYGNKAYQYGVHTPWSCSNAYANILGIVKGACSAQPERRETGGYCMRLDTKMETVVVAGLVDISVAVAGTLFLGETLEPVRNANDPYKKINMGIPFKSKPKAIMFDYKCRISPEQTLTKALGLSTSTIEGHDEAEVYIYLQKRWEDEDGNIYAKRIGTMRHRFVKDQLEWVNDFTLPIHYGDITQRSDFKKYQGLFPDGGQFNAKNKEGKMVPIQEVGWGDPDETPTHIILMITSGSYPAFYGHIGNAFWIDNVRFVY</sequence>
<dbReference type="EMBL" id="JADIMG010000055">
    <property type="protein sequence ID" value="MBO8459774.1"/>
    <property type="molecule type" value="Genomic_DNA"/>
</dbReference>
<evidence type="ECO:0000313" key="3">
    <source>
        <dbReference type="Proteomes" id="UP000823641"/>
    </source>
</evidence>
<feature type="domain" description="Putative carbohydrate metabolism" evidence="1">
    <location>
        <begin position="66"/>
        <end position="253"/>
    </location>
</feature>
<reference evidence="2" key="2">
    <citation type="journal article" date="2021" name="PeerJ">
        <title>Extensive microbial diversity within the chicken gut microbiome revealed by metagenomics and culture.</title>
        <authorList>
            <person name="Gilroy R."/>
            <person name="Ravi A."/>
            <person name="Getino M."/>
            <person name="Pursley I."/>
            <person name="Horton D.L."/>
            <person name="Alikhan N.F."/>
            <person name="Baker D."/>
            <person name="Gharbi K."/>
            <person name="Hall N."/>
            <person name="Watson M."/>
            <person name="Adriaenssens E.M."/>
            <person name="Foster-Nyarko E."/>
            <person name="Jarju S."/>
            <person name="Secka A."/>
            <person name="Antonio M."/>
            <person name="Oren A."/>
            <person name="Chaudhuri R.R."/>
            <person name="La Ragione R."/>
            <person name="Hildebrand F."/>
            <person name="Pallen M.J."/>
        </authorList>
    </citation>
    <scope>NUCLEOTIDE SEQUENCE</scope>
    <source>
        <strain evidence="2">G3-3990</strain>
    </source>
</reference>
<dbReference type="Proteomes" id="UP000823641">
    <property type="component" value="Unassembled WGS sequence"/>
</dbReference>
<name>A0A9D9HU15_9BACT</name>
<proteinExistence type="predicted"/>
<protein>
    <submittedName>
        <fullName evidence="2">PCMD domain-containing protein</fullName>
    </submittedName>
</protein>
<accession>A0A9D9HU15</accession>
<dbReference type="AlphaFoldDB" id="A0A9D9HU15"/>
<dbReference type="InterPro" id="IPR038653">
    <property type="entry name" value="Put_CMD_sf"/>
</dbReference>
<evidence type="ECO:0000313" key="2">
    <source>
        <dbReference type="EMBL" id="MBO8459774.1"/>
    </source>
</evidence>